<evidence type="ECO:0000313" key="3">
    <source>
        <dbReference type="Proteomes" id="UP001153269"/>
    </source>
</evidence>
<evidence type="ECO:0000313" key="2">
    <source>
        <dbReference type="EMBL" id="CAB1423950.1"/>
    </source>
</evidence>
<dbReference type="Proteomes" id="UP001153269">
    <property type="component" value="Unassembled WGS sequence"/>
</dbReference>
<dbReference type="EMBL" id="CADEAL010000694">
    <property type="protein sequence ID" value="CAB1423950.1"/>
    <property type="molecule type" value="Genomic_DNA"/>
</dbReference>
<evidence type="ECO:0000256" key="1">
    <source>
        <dbReference type="SAM" id="MobiDB-lite"/>
    </source>
</evidence>
<accession>A0A9N7U3A1</accession>
<name>A0A9N7U3A1_PLEPL</name>
<sequence length="238" mass="24863">MAAPLAPGRSVVGRGAPFREALNPGASALRHRRRAADCETSGARGAGALGSSSPSPFHRTPLASLSIGRGTSAGRALRSQRVSRRQFWDLGPDLGVAGSRRLLGKASGCLSGAVEISGRVWEWMRGDMAPLRVQGLDRGSGLTLRCGEPSGSLHRLPDAMPWLTALSSPSRASRRCHLGCKTCSLTCYITPSTQAGEASVDGTRSRPGGADLQECGSIRGRCCDATLRFPSLPPGFVA</sequence>
<comment type="caution">
    <text evidence="2">The sequence shown here is derived from an EMBL/GenBank/DDBJ whole genome shotgun (WGS) entry which is preliminary data.</text>
</comment>
<protein>
    <submittedName>
        <fullName evidence="2">Uncharacterized protein</fullName>
    </submittedName>
</protein>
<dbReference type="AlphaFoldDB" id="A0A9N7U3A1"/>
<organism evidence="2 3">
    <name type="scientific">Pleuronectes platessa</name>
    <name type="common">European plaice</name>
    <dbReference type="NCBI Taxonomy" id="8262"/>
    <lineage>
        <taxon>Eukaryota</taxon>
        <taxon>Metazoa</taxon>
        <taxon>Chordata</taxon>
        <taxon>Craniata</taxon>
        <taxon>Vertebrata</taxon>
        <taxon>Euteleostomi</taxon>
        <taxon>Actinopterygii</taxon>
        <taxon>Neopterygii</taxon>
        <taxon>Teleostei</taxon>
        <taxon>Neoteleostei</taxon>
        <taxon>Acanthomorphata</taxon>
        <taxon>Carangaria</taxon>
        <taxon>Pleuronectiformes</taxon>
        <taxon>Pleuronectoidei</taxon>
        <taxon>Pleuronectidae</taxon>
        <taxon>Pleuronectes</taxon>
    </lineage>
</organism>
<reference evidence="2" key="1">
    <citation type="submission" date="2020-03" db="EMBL/GenBank/DDBJ databases">
        <authorList>
            <person name="Weist P."/>
        </authorList>
    </citation>
    <scope>NUCLEOTIDE SEQUENCE</scope>
</reference>
<gene>
    <name evidence="2" type="ORF">PLEPLA_LOCUS11871</name>
</gene>
<feature type="region of interest" description="Disordered" evidence="1">
    <location>
        <begin position="23"/>
        <end position="65"/>
    </location>
</feature>
<keyword evidence="3" id="KW-1185">Reference proteome</keyword>
<proteinExistence type="predicted"/>